<evidence type="ECO:0000256" key="1">
    <source>
        <dbReference type="SAM" id="MobiDB-lite"/>
    </source>
</evidence>
<evidence type="ECO:0000313" key="2">
    <source>
        <dbReference type="EMBL" id="KAJ5135284.1"/>
    </source>
</evidence>
<dbReference type="EMBL" id="JAPQKL010000004">
    <property type="protein sequence ID" value="KAJ5135284.1"/>
    <property type="molecule type" value="Genomic_DNA"/>
</dbReference>
<organism evidence="2 3">
    <name type="scientific">Penicillium bovifimosum</name>
    <dbReference type="NCBI Taxonomy" id="126998"/>
    <lineage>
        <taxon>Eukaryota</taxon>
        <taxon>Fungi</taxon>
        <taxon>Dikarya</taxon>
        <taxon>Ascomycota</taxon>
        <taxon>Pezizomycotina</taxon>
        <taxon>Eurotiomycetes</taxon>
        <taxon>Eurotiomycetidae</taxon>
        <taxon>Eurotiales</taxon>
        <taxon>Aspergillaceae</taxon>
        <taxon>Penicillium</taxon>
    </lineage>
</organism>
<feature type="region of interest" description="Disordered" evidence="1">
    <location>
        <begin position="161"/>
        <end position="214"/>
    </location>
</feature>
<proteinExistence type="predicted"/>
<keyword evidence="3" id="KW-1185">Reference proteome</keyword>
<accession>A0A9W9L443</accession>
<comment type="caution">
    <text evidence="2">The sequence shown here is derived from an EMBL/GenBank/DDBJ whole genome shotgun (WGS) entry which is preliminary data.</text>
</comment>
<evidence type="ECO:0000313" key="3">
    <source>
        <dbReference type="Proteomes" id="UP001149079"/>
    </source>
</evidence>
<reference evidence="2" key="1">
    <citation type="submission" date="2022-11" db="EMBL/GenBank/DDBJ databases">
        <authorList>
            <person name="Petersen C."/>
        </authorList>
    </citation>
    <scope>NUCLEOTIDE SEQUENCE</scope>
    <source>
        <strain evidence="2">IBT 22155</strain>
    </source>
</reference>
<gene>
    <name evidence="2" type="ORF">N7515_004562</name>
</gene>
<protein>
    <submittedName>
        <fullName evidence="2">Uncharacterized protein</fullName>
    </submittedName>
</protein>
<dbReference type="RefSeq" id="XP_056522256.1">
    <property type="nucleotide sequence ID" value="XM_056665306.1"/>
</dbReference>
<feature type="compositionally biased region" description="Acidic residues" evidence="1">
    <location>
        <begin position="194"/>
        <end position="203"/>
    </location>
</feature>
<feature type="region of interest" description="Disordered" evidence="1">
    <location>
        <begin position="8"/>
        <end position="32"/>
    </location>
</feature>
<name>A0A9W9L443_9EURO</name>
<dbReference type="AlphaFoldDB" id="A0A9W9L443"/>
<reference evidence="2" key="2">
    <citation type="journal article" date="2023" name="IMA Fungus">
        <title>Comparative genomic study of the Penicillium genus elucidates a diverse pangenome and 15 lateral gene transfer events.</title>
        <authorList>
            <person name="Petersen C."/>
            <person name="Sorensen T."/>
            <person name="Nielsen M.R."/>
            <person name="Sondergaard T.E."/>
            <person name="Sorensen J.L."/>
            <person name="Fitzpatrick D.A."/>
            <person name="Frisvad J.C."/>
            <person name="Nielsen K.L."/>
        </authorList>
    </citation>
    <scope>NUCLEOTIDE SEQUENCE</scope>
    <source>
        <strain evidence="2">IBT 22155</strain>
    </source>
</reference>
<sequence length="214" mass="23762">MAMCLAIYSNPSSIPSPEAPEPRPDPSAAALAAESHKAKALAVSIQELEEQLRRAARRASRFEDAWMKAQARQEADFQAKLAVFRLRVNECGVGQLFSKAALDWRRKYEDLSILYQLAQENPAHEMKGRPRWAPVNAQAAVLNDWWRKQFASLEARARQATEAKDAEINHSNGQEMEFEHQSTADGGAARADGNEPDEAEETEEQKAPSPGSYG</sequence>
<dbReference type="Proteomes" id="UP001149079">
    <property type="component" value="Unassembled WGS sequence"/>
</dbReference>
<dbReference type="GeneID" id="81404476"/>